<dbReference type="CDD" id="cd10280">
    <property type="entry name" value="PQQ_mGDH"/>
    <property type="match status" value="1"/>
</dbReference>
<dbReference type="EMBL" id="LOTN01000016">
    <property type="protein sequence ID" value="KUZ93736.1"/>
    <property type="molecule type" value="Genomic_DNA"/>
</dbReference>
<dbReference type="PANTHER" id="PTHR32303">
    <property type="entry name" value="QUINOPROTEIN ALCOHOL DEHYDROGENASE (CYTOCHROME C)"/>
    <property type="match status" value="1"/>
</dbReference>
<evidence type="ECO:0000259" key="6">
    <source>
        <dbReference type="Pfam" id="PF01011"/>
    </source>
</evidence>
<comment type="caution">
    <text evidence="7">The sequence shown here is derived from an EMBL/GenBank/DDBJ whole genome shotgun (WGS) entry which is preliminary data.</text>
</comment>
<reference evidence="7 8" key="1">
    <citation type="submission" date="2015-11" db="EMBL/GenBank/DDBJ databases">
        <title>Expanding the genomic diversity of Burkholderia species for the development of highly accurate diagnostics.</title>
        <authorList>
            <person name="Sahl J."/>
            <person name="Keim P."/>
            <person name="Wagner D."/>
        </authorList>
    </citation>
    <scope>NUCLEOTIDE SEQUENCE [LARGE SCALE GENOMIC DNA]</scope>
    <source>
        <strain evidence="7 8">RF32-BP4</strain>
    </source>
</reference>
<feature type="region of interest" description="Disordered" evidence="4">
    <location>
        <begin position="391"/>
        <end position="422"/>
    </location>
</feature>
<dbReference type="InterPro" id="IPR011047">
    <property type="entry name" value="Quinoprotein_ADH-like_sf"/>
</dbReference>
<gene>
    <name evidence="7" type="ORF">WI38_09125</name>
</gene>
<dbReference type="SMART" id="SM00564">
    <property type="entry name" value="PQQ"/>
    <property type="match status" value="5"/>
</dbReference>
<evidence type="ECO:0000313" key="8">
    <source>
        <dbReference type="Proteomes" id="UP000065521"/>
    </source>
</evidence>
<feature type="signal peptide" evidence="5">
    <location>
        <begin position="1"/>
        <end position="29"/>
    </location>
</feature>
<evidence type="ECO:0000313" key="7">
    <source>
        <dbReference type="EMBL" id="KUZ93736.1"/>
    </source>
</evidence>
<comment type="cofactor">
    <cofactor evidence="1">
        <name>pyrroloquinoline quinone</name>
        <dbReference type="ChEBI" id="CHEBI:58442"/>
    </cofactor>
</comment>
<name>A0A102JIP3_9BURK</name>
<accession>A0A102JIP3</accession>
<dbReference type="GO" id="GO:0048038">
    <property type="term" value="F:quinone binding"/>
    <property type="evidence" value="ECO:0007669"/>
    <property type="project" value="InterPro"/>
</dbReference>
<proteinExistence type="inferred from homology"/>
<dbReference type="GO" id="GO:0016020">
    <property type="term" value="C:membrane"/>
    <property type="evidence" value="ECO:0007669"/>
    <property type="project" value="InterPro"/>
</dbReference>
<dbReference type="Pfam" id="PF01011">
    <property type="entry name" value="PQQ"/>
    <property type="match status" value="1"/>
</dbReference>
<dbReference type="RefSeq" id="WP_059615435.1">
    <property type="nucleotide sequence ID" value="NZ_CP013368.1"/>
</dbReference>
<evidence type="ECO:0000256" key="5">
    <source>
        <dbReference type="SAM" id="SignalP"/>
    </source>
</evidence>
<dbReference type="Gene3D" id="2.140.10.10">
    <property type="entry name" value="Quinoprotein alcohol dehydrogenase-like superfamily"/>
    <property type="match status" value="2"/>
</dbReference>
<keyword evidence="5" id="KW-0732">Signal</keyword>
<evidence type="ECO:0000256" key="4">
    <source>
        <dbReference type="SAM" id="MobiDB-lite"/>
    </source>
</evidence>
<feature type="domain" description="Pyrrolo-quinoline quinone repeat" evidence="6">
    <location>
        <begin position="39"/>
        <end position="652"/>
    </location>
</feature>
<keyword evidence="3" id="KW-0560">Oxidoreductase</keyword>
<dbReference type="InterPro" id="IPR018391">
    <property type="entry name" value="PQQ_b-propeller_rpt"/>
</dbReference>
<evidence type="ECO:0000256" key="1">
    <source>
        <dbReference type="ARBA" id="ARBA00001931"/>
    </source>
</evidence>
<comment type="similarity">
    <text evidence="2">Belongs to the bacterial PQQ dehydrogenase family.</text>
</comment>
<dbReference type="PANTHER" id="PTHR32303:SF4">
    <property type="entry name" value="QUINOPROTEIN GLUCOSE DEHYDROGENASE"/>
    <property type="match status" value="1"/>
</dbReference>
<dbReference type="Proteomes" id="UP000065521">
    <property type="component" value="Unassembled WGS sequence"/>
</dbReference>
<dbReference type="SUPFAM" id="SSF50998">
    <property type="entry name" value="Quinoprotein alcohol dehydrogenase-like"/>
    <property type="match status" value="1"/>
</dbReference>
<organism evidence="7 8">
    <name type="scientific">Burkholderia ubonensis</name>
    <dbReference type="NCBI Taxonomy" id="101571"/>
    <lineage>
        <taxon>Bacteria</taxon>
        <taxon>Pseudomonadati</taxon>
        <taxon>Pseudomonadota</taxon>
        <taxon>Betaproteobacteria</taxon>
        <taxon>Burkholderiales</taxon>
        <taxon>Burkholderiaceae</taxon>
        <taxon>Burkholderia</taxon>
        <taxon>Burkholderia cepacia complex</taxon>
    </lineage>
</organism>
<dbReference type="InterPro" id="IPR017511">
    <property type="entry name" value="PQQ_mDH"/>
</dbReference>
<evidence type="ECO:0000256" key="2">
    <source>
        <dbReference type="ARBA" id="ARBA00008156"/>
    </source>
</evidence>
<dbReference type="InterPro" id="IPR002372">
    <property type="entry name" value="PQQ_rpt_dom"/>
</dbReference>
<feature type="chain" id="PRO_5043825640" evidence="5">
    <location>
        <begin position="30"/>
        <end position="671"/>
    </location>
</feature>
<dbReference type="AlphaFoldDB" id="A0A102JIP3"/>
<sequence>MATKSTLAGVAIRLAALLGGVLTSGASQAAPGYGGEVEWPHYAADQAASKYLPVDRINPGNVHRLVQKWVWESPDNAIVAQANAGGMKLWPNANEATPLMAGGRLYVITSLSEIAAIDAATGKTLWVFNPKSYLAADGVTFAYPPNIGFVQRGVSYWKHGDVERIFFATGSALLIALDARTGKPDSTFGSGGVVDLKQDLRRSVSQTLYGMSSPPIVCGGAVIVGSNILDFPLAQPMAPGDVRGFDPRTGQLLWTFHTVPENGETGASTWVANDNVSTGGANVWAPMSCDGESGIVYLPVSTPSNDYYGGKRAGDGWFGDSLVALRGRTGKLVWNYQLIHHGLWDYDPPAAPTLFDVRRDGRLVKAVAQVSKQGFVYVFDRTSGKPVWPIVERPAPPSTLPTEAVSPTQPTPTRPLPFDRQGVTDDDLIDFTPALRAEARATVAKYVHGPLYTPPSVDQTASGGTQGTLMMPGNVGGSSWAGAAYSPETGYLYVPSVTKPSVIGLFPFSTETYAGVPQMLKMPDGLPISKPPYGRLTAIDMRTGDHVWMRPVGRGPVDHPALAGLRLGPLGWDRRSFFIATSGLLFGTQEGIVTANPTQLSRITTLNLIKNDDAYLWALDPRTGRTLLELPMRYGNASGSPMTYVTDNRQYIVVPVGGGGNPARLVAYGLP</sequence>
<dbReference type="GO" id="GO:0016614">
    <property type="term" value="F:oxidoreductase activity, acting on CH-OH group of donors"/>
    <property type="evidence" value="ECO:0007669"/>
    <property type="project" value="InterPro"/>
</dbReference>
<protein>
    <submittedName>
        <fullName evidence="7">Quinate dehydrogenase</fullName>
    </submittedName>
</protein>
<evidence type="ECO:0000256" key="3">
    <source>
        <dbReference type="ARBA" id="ARBA00023002"/>
    </source>
</evidence>